<keyword evidence="1" id="KW-0472">Membrane</keyword>
<name>A0A9P5N3T6_9AGAM</name>
<protein>
    <submittedName>
        <fullName evidence="2">Uncharacterized protein</fullName>
    </submittedName>
</protein>
<feature type="transmembrane region" description="Helical" evidence="1">
    <location>
        <begin position="21"/>
        <end position="40"/>
    </location>
</feature>
<reference evidence="2" key="1">
    <citation type="submission" date="2019-10" db="EMBL/GenBank/DDBJ databases">
        <authorList>
            <consortium name="DOE Joint Genome Institute"/>
            <person name="Kuo A."/>
            <person name="Miyauchi S."/>
            <person name="Kiss E."/>
            <person name="Drula E."/>
            <person name="Kohler A."/>
            <person name="Sanchez-Garcia M."/>
            <person name="Andreopoulos B."/>
            <person name="Barry K.W."/>
            <person name="Bonito G."/>
            <person name="Buee M."/>
            <person name="Carver A."/>
            <person name="Chen C."/>
            <person name="Cichocki N."/>
            <person name="Clum A."/>
            <person name="Culley D."/>
            <person name="Crous P.W."/>
            <person name="Fauchery L."/>
            <person name="Girlanda M."/>
            <person name="Hayes R."/>
            <person name="Keri Z."/>
            <person name="LaButti K."/>
            <person name="Lipzen A."/>
            <person name="Lombard V."/>
            <person name="Magnuson J."/>
            <person name="Maillard F."/>
            <person name="Morin E."/>
            <person name="Murat C."/>
            <person name="Nolan M."/>
            <person name="Ohm R."/>
            <person name="Pangilinan J."/>
            <person name="Pereira M."/>
            <person name="Perotto S."/>
            <person name="Peter M."/>
            <person name="Riley R."/>
            <person name="Sitrit Y."/>
            <person name="Stielow B."/>
            <person name="Szollosi G."/>
            <person name="Zifcakova L."/>
            <person name="Stursova M."/>
            <person name="Spatafora J.W."/>
            <person name="Tedersoo L."/>
            <person name="Vaario L.-M."/>
            <person name="Yamada A."/>
            <person name="Yan M."/>
            <person name="Wang P."/>
            <person name="Xu J."/>
            <person name="Bruns T."/>
            <person name="Baldrian P."/>
            <person name="Vilgalys R."/>
            <person name="Henrissat B."/>
            <person name="Grigoriev I.V."/>
            <person name="Hibbett D."/>
            <person name="Nagy L.G."/>
            <person name="Martin F.M."/>
        </authorList>
    </citation>
    <scope>NUCLEOTIDE SEQUENCE</scope>
    <source>
        <strain evidence="2">Prilba</strain>
    </source>
</reference>
<proteinExistence type="predicted"/>
<dbReference type="AlphaFoldDB" id="A0A9P5N3T6"/>
<keyword evidence="1" id="KW-0812">Transmembrane</keyword>
<keyword evidence="1" id="KW-1133">Transmembrane helix</keyword>
<comment type="caution">
    <text evidence="2">The sequence shown here is derived from an EMBL/GenBank/DDBJ whole genome shotgun (WGS) entry which is preliminary data.</text>
</comment>
<keyword evidence="3" id="KW-1185">Reference proteome</keyword>
<evidence type="ECO:0000256" key="1">
    <source>
        <dbReference type="SAM" id="Phobius"/>
    </source>
</evidence>
<evidence type="ECO:0000313" key="3">
    <source>
        <dbReference type="Proteomes" id="UP000759537"/>
    </source>
</evidence>
<dbReference type="Proteomes" id="UP000759537">
    <property type="component" value="Unassembled WGS sequence"/>
</dbReference>
<accession>A0A9P5N3T6</accession>
<evidence type="ECO:0000313" key="2">
    <source>
        <dbReference type="EMBL" id="KAF8485199.1"/>
    </source>
</evidence>
<reference evidence="2" key="2">
    <citation type="journal article" date="2020" name="Nat. Commun.">
        <title>Large-scale genome sequencing of mycorrhizal fungi provides insights into the early evolution of symbiotic traits.</title>
        <authorList>
            <person name="Miyauchi S."/>
            <person name="Kiss E."/>
            <person name="Kuo A."/>
            <person name="Drula E."/>
            <person name="Kohler A."/>
            <person name="Sanchez-Garcia M."/>
            <person name="Morin E."/>
            <person name="Andreopoulos B."/>
            <person name="Barry K.W."/>
            <person name="Bonito G."/>
            <person name="Buee M."/>
            <person name="Carver A."/>
            <person name="Chen C."/>
            <person name="Cichocki N."/>
            <person name="Clum A."/>
            <person name="Culley D."/>
            <person name="Crous P.W."/>
            <person name="Fauchery L."/>
            <person name="Girlanda M."/>
            <person name="Hayes R.D."/>
            <person name="Keri Z."/>
            <person name="LaButti K."/>
            <person name="Lipzen A."/>
            <person name="Lombard V."/>
            <person name="Magnuson J."/>
            <person name="Maillard F."/>
            <person name="Murat C."/>
            <person name="Nolan M."/>
            <person name="Ohm R.A."/>
            <person name="Pangilinan J."/>
            <person name="Pereira M.F."/>
            <person name="Perotto S."/>
            <person name="Peter M."/>
            <person name="Pfister S."/>
            <person name="Riley R."/>
            <person name="Sitrit Y."/>
            <person name="Stielow J.B."/>
            <person name="Szollosi G."/>
            <person name="Zifcakova L."/>
            <person name="Stursova M."/>
            <person name="Spatafora J.W."/>
            <person name="Tedersoo L."/>
            <person name="Vaario L.M."/>
            <person name="Yamada A."/>
            <person name="Yan M."/>
            <person name="Wang P."/>
            <person name="Xu J."/>
            <person name="Bruns T."/>
            <person name="Baldrian P."/>
            <person name="Vilgalys R."/>
            <person name="Dunand C."/>
            <person name="Henrissat B."/>
            <person name="Grigoriev I.V."/>
            <person name="Hibbett D."/>
            <person name="Nagy L.G."/>
            <person name="Martin F.M."/>
        </authorList>
    </citation>
    <scope>NUCLEOTIDE SEQUENCE</scope>
    <source>
        <strain evidence="2">Prilba</strain>
    </source>
</reference>
<dbReference type="EMBL" id="WHVB01000003">
    <property type="protein sequence ID" value="KAF8485199.1"/>
    <property type="molecule type" value="Genomic_DNA"/>
</dbReference>
<feature type="transmembrane region" description="Helical" evidence="1">
    <location>
        <begin position="46"/>
        <end position="67"/>
    </location>
</feature>
<organism evidence="2 3">
    <name type="scientific">Russula ochroleuca</name>
    <dbReference type="NCBI Taxonomy" id="152965"/>
    <lineage>
        <taxon>Eukaryota</taxon>
        <taxon>Fungi</taxon>
        <taxon>Dikarya</taxon>
        <taxon>Basidiomycota</taxon>
        <taxon>Agaricomycotina</taxon>
        <taxon>Agaricomycetes</taxon>
        <taxon>Russulales</taxon>
        <taxon>Russulaceae</taxon>
        <taxon>Russula</taxon>
    </lineage>
</organism>
<gene>
    <name evidence="2" type="ORF">DFH94DRAFT_719026</name>
</gene>
<sequence>MKSLLSYQEMVNRPQMVVISYFEIIRTVCGGLAMDIQHMIACIVHYFFHMANMAGIMTVGAFCRLITLSHTRLIAGQTSIARIDAVRRHTRPCWNKRSSFAML</sequence>